<organism evidence="2 3">
    <name type="scientific">Symbiodinium necroappetens</name>
    <dbReference type="NCBI Taxonomy" id="1628268"/>
    <lineage>
        <taxon>Eukaryota</taxon>
        <taxon>Sar</taxon>
        <taxon>Alveolata</taxon>
        <taxon>Dinophyceae</taxon>
        <taxon>Suessiales</taxon>
        <taxon>Symbiodiniaceae</taxon>
        <taxon>Symbiodinium</taxon>
    </lineage>
</organism>
<comment type="caution">
    <text evidence="2">The sequence shown here is derived from an EMBL/GenBank/DDBJ whole genome shotgun (WGS) entry which is preliminary data.</text>
</comment>
<keyword evidence="1" id="KW-0472">Membrane</keyword>
<reference evidence="2" key="1">
    <citation type="submission" date="2021-02" db="EMBL/GenBank/DDBJ databases">
        <authorList>
            <person name="Dougan E. K."/>
            <person name="Rhodes N."/>
            <person name="Thang M."/>
            <person name="Chan C."/>
        </authorList>
    </citation>
    <scope>NUCLEOTIDE SEQUENCE</scope>
</reference>
<protein>
    <recommendedName>
        <fullName evidence="4">Aminoglycoside phosphotransferase domain-containing protein</fullName>
    </recommendedName>
</protein>
<dbReference type="SUPFAM" id="SSF56112">
    <property type="entry name" value="Protein kinase-like (PK-like)"/>
    <property type="match status" value="1"/>
</dbReference>
<keyword evidence="1" id="KW-1133">Transmembrane helix</keyword>
<feature type="transmembrane region" description="Helical" evidence="1">
    <location>
        <begin position="396"/>
        <end position="416"/>
    </location>
</feature>
<gene>
    <name evidence="2" type="ORF">SNEC2469_LOCUS13152</name>
</gene>
<dbReference type="EMBL" id="CAJNJA010020977">
    <property type="protein sequence ID" value="CAE7467901.1"/>
    <property type="molecule type" value="Genomic_DNA"/>
</dbReference>
<sequence>MEAGLSSAGCAVTLCIVVVSSACWWLRDTMVLAVAMTLLRMLCCKGRRARGQLTGLVFPICVEDLTSPSGAALLTKILQHGQHLPHDVVVTSVRNLQKNVRDGVKGDKAVLEVTYSANVDLPTHFFLKCNLQRLGAMRLLVATSDVCMCEALFYHYLAPETKDCLRTPKCYFVDFNSTTGEFCLLTEVLDFGGKLLPLKHRIRDAATMEEQLLFIETGARLHARSWSWIDSCNAALKQIPHFHDTHRQMWLLCMASGCMGLKYTVRKTVKGKRLNPEWMTWSCPTDLVGKEWQLIWDMADILTSLSLEKDMAAFGHNDLTTDNAFYWQEDGGKRLSVGLFDWQQSCMNNIGQEWAWNWHFLEPEFLDKNEEAMITALLSAYSKLGRSISRKKFLRAYTLGTIQMFVFGGGGLQLLMKDLEAKGIFQTLVPNDPRSGPDGPGSEDQL</sequence>
<evidence type="ECO:0000256" key="1">
    <source>
        <dbReference type="SAM" id="Phobius"/>
    </source>
</evidence>
<name>A0A812S8U8_9DINO</name>
<feature type="transmembrane region" description="Helical" evidence="1">
    <location>
        <begin position="6"/>
        <end position="26"/>
    </location>
</feature>
<accession>A0A812S8U8</accession>
<keyword evidence="1" id="KW-0812">Transmembrane</keyword>
<evidence type="ECO:0008006" key="4">
    <source>
        <dbReference type="Google" id="ProtNLM"/>
    </source>
</evidence>
<dbReference type="Proteomes" id="UP000601435">
    <property type="component" value="Unassembled WGS sequence"/>
</dbReference>
<evidence type="ECO:0000313" key="2">
    <source>
        <dbReference type="EMBL" id="CAE7467901.1"/>
    </source>
</evidence>
<keyword evidence="3" id="KW-1185">Reference proteome</keyword>
<dbReference type="InterPro" id="IPR011009">
    <property type="entry name" value="Kinase-like_dom_sf"/>
</dbReference>
<evidence type="ECO:0000313" key="3">
    <source>
        <dbReference type="Proteomes" id="UP000601435"/>
    </source>
</evidence>
<dbReference type="OrthoDB" id="415409at2759"/>
<proteinExistence type="predicted"/>
<dbReference type="AlphaFoldDB" id="A0A812S8U8"/>